<dbReference type="Gene3D" id="3.20.20.450">
    <property type="entry name" value="EAL domain"/>
    <property type="match status" value="1"/>
</dbReference>
<name>A0ABT0BBR6_9SPHN</name>
<dbReference type="InterPro" id="IPR035919">
    <property type="entry name" value="EAL_sf"/>
</dbReference>
<dbReference type="PROSITE" id="PS50883">
    <property type="entry name" value="EAL"/>
    <property type="match status" value="1"/>
</dbReference>
<dbReference type="PANTHER" id="PTHR33121:SF79">
    <property type="entry name" value="CYCLIC DI-GMP PHOSPHODIESTERASE PDED-RELATED"/>
    <property type="match status" value="1"/>
</dbReference>
<gene>
    <name evidence="3" type="ORF">MTR62_07170</name>
</gene>
<dbReference type="SUPFAM" id="SSF141868">
    <property type="entry name" value="EAL domain-like"/>
    <property type="match status" value="1"/>
</dbReference>
<reference evidence="3" key="1">
    <citation type="submission" date="2022-03" db="EMBL/GenBank/DDBJ databases">
        <title>Identification of a novel bacterium isolated from mangrove sediments.</title>
        <authorList>
            <person name="Pan X."/>
        </authorList>
    </citation>
    <scope>NUCLEOTIDE SEQUENCE</scope>
    <source>
        <strain evidence="3">B1949</strain>
    </source>
</reference>
<dbReference type="SMART" id="SM00052">
    <property type="entry name" value="EAL"/>
    <property type="match status" value="1"/>
</dbReference>
<feature type="domain" description="GGDEF" evidence="2">
    <location>
        <begin position="50"/>
        <end position="187"/>
    </location>
</feature>
<dbReference type="InterPro" id="IPR043128">
    <property type="entry name" value="Rev_trsase/Diguanyl_cyclase"/>
</dbReference>
<dbReference type="InterPro" id="IPR050706">
    <property type="entry name" value="Cyclic-di-GMP_PDE-like"/>
</dbReference>
<dbReference type="InterPro" id="IPR001633">
    <property type="entry name" value="EAL_dom"/>
</dbReference>
<accession>A0ABT0BBR6</accession>
<feature type="domain" description="EAL" evidence="1">
    <location>
        <begin position="195"/>
        <end position="445"/>
    </location>
</feature>
<dbReference type="Pfam" id="PF00563">
    <property type="entry name" value="EAL"/>
    <property type="match status" value="1"/>
</dbReference>
<dbReference type="InterPro" id="IPR000160">
    <property type="entry name" value="GGDEF_dom"/>
</dbReference>
<evidence type="ECO:0000313" key="3">
    <source>
        <dbReference type="EMBL" id="MCJ2182473.1"/>
    </source>
</evidence>
<dbReference type="Gene3D" id="3.30.70.270">
    <property type="match status" value="1"/>
</dbReference>
<dbReference type="PROSITE" id="PS50887">
    <property type="entry name" value="GGDEF"/>
    <property type="match status" value="1"/>
</dbReference>
<dbReference type="RefSeq" id="WP_244018441.1">
    <property type="nucleotide sequence ID" value="NZ_JALHLF010000018.1"/>
</dbReference>
<keyword evidence="4" id="KW-1185">Reference proteome</keyword>
<protein>
    <submittedName>
        <fullName evidence="3">EAL domain-containing protein</fullName>
    </submittedName>
</protein>
<dbReference type="PANTHER" id="PTHR33121">
    <property type="entry name" value="CYCLIC DI-GMP PHOSPHODIESTERASE PDEF"/>
    <property type="match status" value="1"/>
</dbReference>
<dbReference type="CDD" id="cd01948">
    <property type="entry name" value="EAL"/>
    <property type="match status" value="1"/>
</dbReference>
<evidence type="ECO:0000313" key="4">
    <source>
        <dbReference type="Proteomes" id="UP001162881"/>
    </source>
</evidence>
<organism evidence="3 4">
    <name type="scientific">Novosphingobium organovorum</name>
    <dbReference type="NCBI Taxonomy" id="2930092"/>
    <lineage>
        <taxon>Bacteria</taxon>
        <taxon>Pseudomonadati</taxon>
        <taxon>Pseudomonadota</taxon>
        <taxon>Alphaproteobacteria</taxon>
        <taxon>Sphingomonadales</taxon>
        <taxon>Sphingomonadaceae</taxon>
        <taxon>Novosphingobium</taxon>
    </lineage>
</organism>
<dbReference type="Pfam" id="PF00990">
    <property type="entry name" value="GGDEF"/>
    <property type="match status" value="1"/>
</dbReference>
<evidence type="ECO:0000259" key="1">
    <source>
        <dbReference type="PROSITE" id="PS50883"/>
    </source>
</evidence>
<dbReference type="SUPFAM" id="SSF55073">
    <property type="entry name" value="Nucleotide cyclase"/>
    <property type="match status" value="1"/>
</dbReference>
<proteinExistence type="predicted"/>
<dbReference type="Proteomes" id="UP001162881">
    <property type="component" value="Unassembled WGS sequence"/>
</dbReference>
<comment type="caution">
    <text evidence="3">The sequence shown here is derived from an EMBL/GenBank/DDBJ whole genome shotgun (WGS) entry which is preliminary data.</text>
</comment>
<sequence>MTHTSGQGHGPGPAHAKGLEDRLTGIAGLESVHERMAEWRSGAAQNLAPVHVHAMLVGLKRLDAINMAYGAAAGDGALEEVAARASHYAAQELDAPWVLVRAGGGRFLLVANVACSRERWQLLADQLADILARPIAVPSGLIRLSPRFALIRTLTGEAVESMLERLAHALQTASEQQGQRMVWADGEAILPGVPTAKLEADLLGAIDRDEIEILFQPQFSLADDRLTGAEALARWDHPELGRIGAGALFNLAERADHVGPLSRHIAQKALAAARDWPGNLRLSINVTPEDLAFDSYTRQMLDLVRESGFPLRRLTLEITEQSLIGDVAGAAQIMAEFSAQGIRIALDDFGAGFCNFRYLKVLPIHYIKLDRSMIEGITTDKRDLAVLRAIVAMAGALDLEVIAEGIETAEQRDAAAREHCLYYQGFLRAQPMSTALFDKLARTEQSRLA</sequence>
<dbReference type="EMBL" id="JALHLF010000018">
    <property type="protein sequence ID" value="MCJ2182473.1"/>
    <property type="molecule type" value="Genomic_DNA"/>
</dbReference>
<evidence type="ECO:0000259" key="2">
    <source>
        <dbReference type="PROSITE" id="PS50887"/>
    </source>
</evidence>
<dbReference type="InterPro" id="IPR029787">
    <property type="entry name" value="Nucleotide_cyclase"/>
</dbReference>